<evidence type="ECO:0000256" key="1">
    <source>
        <dbReference type="SAM" id="MobiDB-lite"/>
    </source>
</evidence>
<name>A0A5N4B0H1_PHOPY</name>
<dbReference type="OrthoDB" id="7479152at2759"/>
<proteinExistence type="predicted"/>
<dbReference type="PANTHER" id="PTHR31307">
    <property type="entry name" value="TRIHELIX TRANSCRIPTION FACTOR ASIL2"/>
    <property type="match status" value="1"/>
</dbReference>
<evidence type="ECO:0000259" key="2">
    <source>
        <dbReference type="Pfam" id="PF13837"/>
    </source>
</evidence>
<dbReference type="EMBL" id="VVIM01000002">
    <property type="protein sequence ID" value="KAB0802690.1"/>
    <property type="molecule type" value="Genomic_DNA"/>
</dbReference>
<dbReference type="Proteomes" id="UP000327044">
    <property type="component" value="Unassembled WGS sequence"/>
</dbReference>
<protein>
    <recommendedName>
        <fullName evidence="2">Myb/SANT-like DNA-binding domain-containing protein</fullName>
    </recommendedName>
</protein>
<evidence type="ECO:0000313" key="5">
    <source>
        <dbReference type="Proteomes" id="UP000327044"/>
    </source>
</evidence>
<feature type="region of interest" description="Disordered" evidence="1">
    <location>
        <begin position="69"/>
        <end position="102"/>
    </location>
</feature>
<feature type="compositionally biased region" description="Polar residues" evidence="1">
    <location>
        <begin position="88"/>
        <end position="100"/>
    </location>
</feature>
<evidence type="ECO:0000313" key="4">
    <source>
        <dbReference type="EMBL" id="KAB0803066.1"/>
    </source>
</evidence>
<reference evidence="4" key="2">
    <citation type="submission" date="2019-08" db="EMBL/GenBank/DDBJ databases">
        <authorList>
            <consortium name="Photinus pyralis genome working group"/>
            <person name="Fallon T.R."/>
            <person name="Sander Lower S.E."/>
            <person name="Weng J.-K."/>
        </authorList>
    </citation>
    <scope>NUCLEOTIDE SEQUENCE</scope>
    <source>
        <strain evidence="4">1611_PpyrPB1</strain>
        <tissue evidence="4">Whole body</tissue>
    </source>
</reference>
<comment type="caution">
    <text evidence="4">The sequence shown here is derived from an EMBL/GenBank/DDBJ whole genome shotgun (WGS) entry which is preliminary data.</text>
</comment>
<accession>A0A5N4B0H1</accession>
<dbReference type="InterPro" id="IPR044823">
    <property type="entry name" value="ASIL1/2-like"/>
</dbReference>
<sequence>MAVSTEVKELILVDNENKEYTVLLSSQDHARALNDLTFASALLRHAICNQKVNKTPSASPNVVNICQPGTSINPTPNVVDENQELPNDENQPLSPLSDNSDNSEEYLGRWPHEAILLLLDTYYEKCDQLLRGKVKPKPFWDDIARIINSHGYKVSGTQCRTKLATLKRQYKKIKDHNNASGNERREWIYTEKMDELFSNKPWVEPVATASSDGGKENVFQSTSFSTPEPVQSPLPQNVKSKRVVDLLAKIREDRQRHHDERMSQRSEAMELLRSLVDSVKKNPD</sequence>
<gene>
    <name evidence="4" type="ORF">PPYR_00036</name>
    <name evidence="3" type="ORF">PPYR_04876</name>
</gene>
<dbReference type="EMBL" id="VVIM01000001">
    <property type="protein sequence ID" value="KAB0803066.1"/>
    <property type="molecule type" value="Genomic_DNA"/>
</dbReference>
<dbReference type="Gene3D" id="1.10.10.60">
    <property type="entry name" value="Homeodomain-like"/>
    <property type="match status" value="1"/>
</dbReference>
<organism evidence="4 5">
    <name type="scientific">Photinus pyralis</name>
    <name type="common">Common eastern firefly</name>
    <name type="synonym">Lampyris pyralis</name>
    <dbReference type="NCBI Taxonomy" id="7054"/>
    <lineage>
        <taxon>Eukaryota</taxon>
        <taxon>Metazoa</taxon>
        <taxon>Ecdysozoa</taxon>
        <taxon>Arthropoda</taxon>
        <taxon>Hexapoda</taxon>
        <taxon>Insecta</taxon>
        <taxon>Pterygota</taxon>
        <taxon>Neoptera</taxon>
        <taxon>Endopterygota</taxon>
        <taxon>Coleoptera</taxon>
        <taxon>Polyphaga</taxon>
        <taxon>Elateriformia</taxon>
        <taxon>Elateroidea</taxon>
        <taxon>Lampyridae</taxon>
        <taxon>Lampyrinae</taxon>
        <taxon>Photinus</taxon>
    </lineage>
</organism>
<keyword evidence="5" id="KW-1185">Reference proteome</keyword>
<reference evidence="4 5" key="1">
    <citation type="journal article" date="2018" name="Elife">
        <title>Firefly genomes illuminate parallel origins of bioluminescence in beetles.</title>
        <authorList>
            <person name="Fallon T.R."/>
            <person name="Lower S.E."/>
            <person name="Chang C.H."/>
            <person name="Bessho-Uehara M."/>
            <person name="Martin G.J."/>
            <person name="Bewick A.J."/>
            <person name="Behringer M."/>
            <person name="Debat H.J."/>
            <person name="Wong I."/>
            <person name="Day J.C."/>
            <person name="Suvorov A."/>
            <person name="Silva C.J."/>
            <person name="Stanger-Hall K.F."/>
            <person name="Hall D.W."/>
            <person name="Schmitz R.J."/>
            <person name="Nelson D.R."/>
            <person name="Lewis S.M."/>
            <person name="Shigenobu S."/>
            <person name="Bybee S.M."/>
            <person name="Larracuente A.M."/>
            <person name="Oba Y."/>
            <person name="Weng J.K."/>
        </authorList>
    </citation>
    <scope>NUCLEOTIDE SEQUENCE [LARGE SCALE GENOMIC DNA]</scope>
    <source>
        <strain evidence="4">1611_PpyrPB1</strain>
        <tissue evidence="4">Whole body</tissue>
    </source>
</reference>
<dbReference type="Pfam" id="PF13837">
    <property type="entry name" value="Myb_DNA-bind_4"/>
    <property type="match status" value="1"/>
</dbReference>
<evidence type="ECO:0000313" key="3">
    <source>
        <dbReference type="EMBL" id="KAB0802690.1"/>
    </source>
</evidence>
<dbReference type="InParanoid" id="A0A5N4B0H1"/>
<dbReference type="AlphaFoldDB" id="A0A5N4B0H1"/>
<dbReference type="PANTHER" id="PTHR31307:SF45">
    <property type="entry name" value="OS09G0558200 PROTEIN"/>
    <property type="match status" value="1"/>
</dbReference>
<dbReference type="InterPro" id="IPR044822">
    <property type="entry name" value="Myb_DNA-bind_4"/>
</dbReference>
<feature type="domain" description="Myb/SANT-like DNA-binding" evidence="2">
    <location>
        <begin position="109"/>
        <end position="196"/>
    </location>
</feature>